<accession>A0A6J4RU17</accession>
<organism evidence="1">
    <name type="scientific">uncultured Segetibacter sp</name>
    <dbReference type="NCBI Taxonomy" id="481133"/>
    <lineage>
        <taxon>Bacteria</taxon>
        <taxon>Pseudomonadati</taxon>
        <taxon>Bacteroidota</taxon>
        <taxon>Chitinophagia</taxon>
        <taxon>Chitinophagales</taxon>
        <taxon>Chitinophagaceae</taxon>
        <taxon>Segetibacter</taxon>
        <taxon>environmental samples</taxon>
    </lineage>
</organism>
<evidence type="ECO:0000313" key="1">
    <source>
        <dbReference type="EMBL" id="CAA9475966.1"/>
    </source>
</evidence>
<dbReference type="AlphaFoldDB" id="A0A6J4RU17"/>
<protein>
    <submittedName>
        <fullName evidence="1">Uncharacterized protein</fullName>
    </submittedName>
</protein>
<proteinExistence type="predicted"/>
<reference evidence="1" key="1">
    <citation type="submission" date="2020-02" db="EMBL/GenBank/DDBJ databases">
        <authorList>
            <person name="Meier V. D."/>
        </authorList>
    </citation>
    <scope>NUCLEOTIDE SEQUENCE</scope>
    <source>
        <strain evidence="1">AVDCRST_MAG96</strain>
    </source>
</reference>
<gene>
    <name evidence="1" type="ORF">AVDCRST_MAG96-714</name>
</gene>
<name>A0A6J4RU17_9BACT</name>
<sequence>MLLCPYALMPRRGIMGIMGIRQKGTMVADARWPASTNK</sequence>
<dbReference type="EMBL" id="CADCVN010000270">
    <property type="protein sequence ID" value="CAA9475966.1"/>
    <property type="molecule type" value="Genomic_DNA"/>
</dbReference>